<dbReference type="EMBL" id="KV448538">
    <property type="protein sequence ID" value="OAX35053.1"/>
    <property type="molecule type" value="Genomic_DNA"/>
</dbReference>
<feature type="domain" description="RING-type" evidence="7">
    <location>
        <begin position="8"/>
        <end position="50"/>
    </location>
</feature>
<keyword evidence="9" id="KW-1185">Reference proteome</keyword>
<dbReference type="PROSITE" id="PS50089">
    <property type="entry name" value="ZF_RING_2"/>
    <property type="match status" value="1"/>
</dbReference>
<dbReference type="PROSITE" id="PS00518">
    <property type="entry name" value="ZF_RING_1"/>
    <property type="match status" value="1"/>
</dbReference>
<dbReference type="InParanoid" id="A0A1B7MR33"/>
<dbReference type="Pfam" id="PF13923">
    <property type="entry name" value="zf-C3HC4_2"/>
    <property type="match status" value="1"/>
</dbReference>
<proteinExistence type="predicted"/>
<dbReference type="InterPro" id="IPR013083">
    <property type="entry name" value="Znf_RING/FYVE/PHD"/>
</dbReference>
<keyword evidence="1" id="KW-0479">Metal-binding</keyword>
<keyword evidence="5" id="KW-0175">Coiled coil</keyword>
<dbReference type="GO" id="GO:0008270">
    <property type="term" value="F:zinc ion binding"/>
    <property type="evidence" value="ECO:0007669"/>
    <property type="project" value="UniProtKB-KW"/>
</dbReference>
<evidence type="ECO:0000256" key="2">
    <source>
        <dbReference type="ARBA" id="ARBA00022771"/>
    </source>
</evidence>
<evidence type="ECO:0000256" key="1">
    <source>
        <dbReference type="ARBA" id="ARBA00022723"/>
    </source>
</evidence>
<sequence>MDELLLECPIHLDGVPLKDVRTFKCGHGFCEPCIDTLFAGPSPFQCPTCRQCIKREDGRHIFLNLHHSLTQPTARSIRGASDVDNDLTLFDDADSIVERASRLREKIYGYGAEISRLQHRSEQLQRQVSVAREKHDALKVNHQALRLEHAALRSCCTNLESQHSKAQRISMDFQKKHEAAASDAQQWRASCMKAQADARAERKATKACAEVIRELADMEIESQRRAHRNKVAYDKKCDALLQELSHLFQSRREFSPSMETCASLCTHLMAMKLKFGTGSALTSHLNGTSKEYVRRTPSRGA</sequence>
<dbReference type="Gene3D" id="3.30.40.10">
    <property type="entry name" value="Zinc/RING finger domain, C3HC4 (zinc finger)"/>
    <property type="match status" value="1"/>
</dbReference>
<evidence type="ECO:0000256" key="3">
    <source>
        <dbReference type="ARBA" id="ARBA00022833"/>
    </source>
</evidence>
<dbReference type="AlphaFoldDB" id="A0A1B7MR33"/>
<dbReference type="InterPro" id="IPR017907">
    <property type="entry name" value="Znf_RING_CS"/>
</dbReference>
<feature type="region of interest" description="Disordered" evidence="6">
    <location>
        <begin position="282"/>
        <end position="301"/>
    </location>
</feature>
<organism evidence="8 9">
    <name type="scientific">Rhizopogon vinicolor AM-OR11-026</name>
    <dbReference type="NCBI Taxonomy" id="1314800"/>
    <lineage>
        <taxon>Eukaryota</taxon>
        <taxon>Fungi</taxon>
        <taxon>Dikarya</taxon>
        <taxon>Basidiomycota</taxon>
        <taxon>Agaricomycotina</taxon>
        <taxon>Agaricomycetes</taxon>
        <taxon>Agaricomycetidae</taxon>
        <taxon>Boletales</taxon>
        <taxon>Suillineae</taxon>
        <taxon>Rhizopogonaceae</taxon>
        <taxon>Rhizopogon</taxon>
    </lineage>
</organism>
<dbReference type="Proteomes" id="UP000092154">
    <property type="component" value="Unassembled WGS sequence"/>
</dbReference>
<accession>A0A1B7MR33</accession>
<name>A0A1B7MR33_9AGAM</name>
<protein>
    <recommendedName>
        <fullName evidence="7">RING-type domain-containing protein</fullName>
    </recommendedName>
</protein>
<reference evidence="8 9" key="1">
    <citation type="submission" date="2016-06" db="EMBL/GenBank/DDBJ databases">
        <title>Comparative genomics of the ectomycorrhizal sister species Rhizopogon vinicolor and Rhizopogon vesiculosus (Basidiomycota: Boletales) reveals a divergence of the mating type B locus.</title>
        <authorList>
            <consortium name="DOE Joint Genome Institute"/>
            <person name="Mujic A.B."/>
            <person name="Kuo A."/>
            <person name="Tritt A."/>
            <person name="Lipzen A."/>
            <person name="Chen C."/>
            <person name="Johnson J."/>
            <person name="Sharma A."/>
            <person name="Barry K."/>
            <person name="Grigoriev I.V."/>
            <person name="Spatafora J.W."/>
        </authorList>
    </citation>
    <scope>NUCLEOTIDE SEQUENCE [LARGE SCALE GENOMIC DNA]</scope>
    <source>
        <strain evidence="8 9">AM-OR11-026</strain>
    </source>
</reference>
<dbReference type="OrthoDB" id="6105938at2759"/>
<evidence type="ECO:0000259" key="7">
    <source>
        <dbReference type="PROSITE" id="PS50089"/>
    </source>
</evidence>
<evidence type="ECO:0000256" key="5">
    <source>
        <dbReference type="SAM" id="Coils"/>
    </source>
</evidence>
<evidence type="ECO:0000256" key="6">
    <source>
        <dbReference type="SAM" id="MobiDB-lite"/>
    </source>
</evidence>
<dbReference type="SMART" id="SM00184">
    <property type="entry name" value="RING"/>
    <property type="match status" value="1"/>
</dbReference>
<keyword evidence="2 4" id="KW-0863">Zinc-finger</keyword>
<feature type="coiled-coil region" evidence="5">
    <location>
        <begin position="114"/>
        <end position="141"/>
    </location>
</feature>
<gene>
    <name evidence="8" type="ORF">K503DRAFT_773895</name>
</gene>
<keyword evidence="3" id="KW-0862">Zinc</keyword>
<evidence type="ECO:0000313" key="8">
    <source>
        <dbReference type="EMBL" id="OAX35053.1"/>
    </source>
</evidence>
<evidence type="ECO:0000313" key="9">
    <source>
        <dbReference type="Proteomes" id="UP000092154"/>
    </source>
</evidence>
<dbReference type="SUPFAM" id="SSF57850">
    <property type="entry name" value="RING/U-box"/>
    <property type="match status" value="1"/>
</dbReference>
<dbReference type="InterPro" id="IPR001841">
    <property type="entry name" value="Znf_RING"/>
</dbReference>
<evidence type="ECO:0000256" key="4">
    <source>
        <dbReference type="PROSITE-ProRule" id="PRU00175"/>
    </source>
</evidence>